<evidence type="ECO:0000313" key="9">
    <source>
        <dbReference type="EMBL" id="KOY51027.1"/>
    </source>
</evidence>
<reference evidence="10 12" key="2">
    <citation type="submission" date="2016-10" db="EMBL/GenBank/DDBJ databases">
        <authorList>
            <person name="Varghese N."/>
            <person name="Submissions S."/>
        </authorList>
    </citation>
    <scope>NUCLEOTIDE SEQUENCE [LARGE SCALE GENOMIC DNA]</scope>
    <source>
        <strain evidence="10 12">DSW-5</strain>
    </source>
</reference>
<dbReference type="AlphaFoldDB" id="A0A0N0CEW4"/>
<evidence type="ECO:0000313" key="10">
    <source>
        <dbReference type="EMBL" id="SEE20361.1"/>
    </source>
</evidence>
<dbReference type="PROSITE" id="PS52038">
    <property type="entry name" value="TOPO_IB_2"/>
    <property type="match status" value="1"/>
</dbReference>
<dbReference type="OrthoDB" id="9778962at2"/>
<evidence type="ECO:0000256" key="4">
    <source>
        <dbReference type="ARBA" id="ARBA00023029"/>
    </source>
</evidence>
<evidence type="ECO:0000313" key="11">
    <source>
        <dbReference type="Proteomes" id="UP000037716"/>
    </source>
</evidence>
<name>A0A0N0CEW4_9FLAO</name>
<feature type="domain" description="DNA topoisomerase I catalytic core eukaryotic-type" evidence="7">
    <location>
        <begin position="104"/>
        <end position="327"/>
    </location>
</feature>
<evidence type="ECO:0000256" key="6">
    <source>
        <dbReference type="ARBA" id="ARBA00023235"/>
    </source>
</evidence>
<reference evidence="9 11" key="1">
    <citation type="submission" date="2015-07" db="EMBL/GenBank/DDBJ databases">
        <title>Genome of Polaribacter dokdonenesis DSW-5, isolated from seawater off Dokdo in Korea.</title>
        <authorList>
            <person name="Yoon K."/>
            <person name="Song J.Y."/>
            <person name="Kim J.F."/>
        </authorList>
    </citation>
    <scope>NUCLEOTIDE SEQUENCE [LARGE SCALE GENOMIC DNA]</scope>
    <source>
        <strain evidence="9 11">DSW-5</strain>
    </source>
</reference>
<accession>A0A0N0CEW4</accession>
<dbReference type="SUPFAM" id="SSF55869">
    <property type="entry name" value="DNA topoisomerase I domain"/>
    <property type="match status" value="1"/>
</dbReference>
<organism evidence="9 11">
    <name type="scientific">Polaribacter dokdonensis DSW-5</name>
    <dbReference type="NCBI Taxonomy" id="1300348"/>
    <lineage>
        <taxon>Bacteria</taxon>
        <taxon>Pseudomonadati</taxon>
        <taxon>Bacteroidota</taxon>
        <taxon>Flavobacteriia</taxon>
        <taxon>Flavobacteriales</taxon>
        <taxon>Flavobacteriaceae</taxon>
    </lineage>
</organism>
<comment type="caution">
    <text evidence="9">The sequence shown here is derived from an EMBL/GenBank/DDBJ whole genome shotgun (WGS) entry which is preliminary data.</text>
</comment>
<evidence type="ECO:0000256" key="2">
    <source>
        <dbReference type="ARBA" id="ARBA00006645"/>
    </source>
</evidence>
<dbReference type="GO" id="GO:0006265">
    <property type="term" value="P:DNA topological change"/>
    <property type="evidence" value="ECO:0007669"/>
    <property type="project" value="InterPro"/>
</dbReference>
<dbReference type="PATRIC" id="fig|1300348.6.peg.586"/>
<dbReference type="Proteomes" id="UP000183071">
    <property type="component" value="Unassembled WGS sequence"/>
</dbReference>
<dbReference type="GO" id="GO:0003917">
    <property type="term" value="F:DNA topoisomerase type I (single strand cut, ATP-independent) activity"/>
    <property type="evidence" value="ECO:0007669"/>
    <property type="project" value="UniProtKB-EC"/>
</dbReference>
<dbReference type="Proteomes" id="UP000037716">
    <property type="component" value="Unassembled WGS sequence"/>
</dbReference>
<dbReference type="InterPro" id="IPR011010">
    <property type="entry name" value="DNA_brk_join_enz"/>
</dbReference>
<dbReference type="PRINTS" id="PR00416">
    <property type="entry name" value="EUTPISMRASEI"/>
</dbReference>
<evidence type="ECO:0000256" key="1">
    <source>
        <dbReference type="ARBA" id="ARBA00000213"/>
    </source>
</evidence>
<dbReference type="STRING" id="1300348.I602_587"/>
<dbReference type="InterPro" id="IPR001631">
    <property type="entry name" value="TopoI"/>
</dbReference>
<dbReference type="EMBL" id="FNUE01000001">
    <property type="protein sequence ID" value="SEE20361.1"/>
    <property type="molecule type" value="Genomic_DNA"/>
</dbReference>
<comment type="similarity">
    <text evidence="2">Belongs to the type IB topoisomerase family.</text>
</comment>
<keyword evidence="6 9" id="KW-0413">Isomerase</keyword>
<dbReference type="Gene3D" id="3.90.15.10">
    <property type="entry name" value="Topoisomerase I, Chain A, domain 3"/>
    <property type="match status" value="1"/>
</dbReference>
<dbReference type="EMBL" id="LGBR01000001">
    <property type="protein sequence ID" value="KOY51027.1"/>
    <property type="molecule type" value="Genomic_DNA"/>
</dbReference>
<keyword evidence="12" id="KW-1185">Reference proteome</keyword>
<feature type="domain" description="DNA topoisomerase IB N-terminal" evidence="8">
    <location>
        <begin position="45"/>
        <end position="91"/>
    </location>
</feature>
<dbReference type="InterPro" id="IPR014711">
    <property type="entry name" value="TopoI_cat_a-hlx-sub_euk"/>
</dbReference>
<dbReference type="InterPro" id="IPR035447">
    <property type="entry name" value="DNA_topo_I_N_sf"/>
</dbReference>
<protein>
    <recommendedName>
        <fullName evidence="3">DNA topoisomerase</fullName>
        <ecNumber evidence="3">5.6.2.1</ecNumber>
    </recommendedName>
</protein>
<evidence type="ECO:0000259" key="7">
    <source>
        <dbReference type="Pfam" id="PF01028"/>
    </source>
</evidence>
<evidence type="ECO:0000313" key="12">
    <source>
        <dbReference type="Proteomes" id="UP000183071"/>
    </source>
</evidence>
<dbReference type="EC" id="5.6.2.1" evidence="3"/>
<evidence type="ECO:0000259" key="8">
    <source>
        <dbReference type="Pfam" id="PF21338"/>
    </source>
</evidence>
<dbReference type="SUPFAM" id="SSF56349">
    <property type="entry name" value="DNA breaking-rejoining enzymes"/>
    <property type="match status" value="1"/>
</dbReference>
<keyword evidence="4" id="KW-0799">Topoisomerase</keyword>
<comment type="catalytic activity">
    <reaction evidence="1">
        <text>ATP-independent breakage of single-stranded DNA, followed by passage and rejoining.</text>
        <dbReference type="EC" id="5.6.2.1"/>
    </reaction>
</comment>
<keyword evidence="5" id="KW-0238">DNA-binding</keyword>
<evidence type="ECO:0000256" key="5">
    <source>
        <dbReference type="ARBA" id="ARBA00023125"/>
    </source>
</evidence>
<dbReference type="Gene3D" id="3.30.66.10">
    <property type="entry name" value="DNA topoisomerase I domain"/>
    <property type="match status" value="1"/>
</dbReference>
<dbReference type="InterPro" id="IPR013500">
    <property type="entry name" value="TopoI_cat_euk"/>
</dbReference>
<dbReference type="GO" id="GO:0003677">
    <property type="term" value="F:DNA binding"/>
    <property type="evidence" value="ECO:0007669"/>
    <property type="project" value="UniProtKB-KW"/>
</dbReference>
<sequence length="361" mass="42224">MMKVIDKSIVKSILTKPEDSLSYFDLVYVNDFNLSISRIKKGETFSYQKGKTFVSDKNILNRIETLVIPPMWKKVRISDLDNGHLQAVGRDAKGRKQYRYHPKWNAVRNKTKFVKMIDFGKNLPKIRARVTSDLNQKNWTKTKVLALIVKLLEETHIRIGNTQYAKRNKTYGITTLRTRHINKENNKIRFEFVGKRGKEHKITLRNKKLIKLVNQCQEIPGWKLFQYYDEDGVKKEIDSSSVNDYIHAISGELFTAKDFRTWSASLISFNTLMDFGIEHDDNQNKKNRLSAIDITAKELGNTRNVSRKYYIHPHILKTYEDSTIDKYFQKAENDENTYAHFSHSENALMALLEDYSPVINM</sequence>
<gene>
    <name evidence="9" type="ORF">I602_587</name>
    <name evidence="10" type="ORF">SAMN05444353_1196</name>
</gene>
<evidence type="ECO:0000256" key="3">
    <source>
        <dbReference type="ARBA" id="ARBA00012891"/>
    </source>
</evidence>
<dbReference type="InterPro" id="IPR049331">
    <property type="entry name" value="Top1B_N_bact"/>
</dbReference>
<proteinExistence type="inferred from homology"/>
<dbReference type="Gene3D" id="1.10.132.120">
    <property type="match status" value="1"/>
</dbReference>
<dbReference type="Pfam" id="PF21338">
    <property type="entry name" value="Top1B_N_bact"/>
    <property type="match status" value="1"/>
</dbReference>
<dbReference type="Pfam" id="PF01028">
    <property type="entry name" value="Topoisom_I"/>
    <property type="match status" value="1"/>
</dbReference>
<dbReference type="RefSeq" id="WP_053973256.1">
    <property type="nucleotide sequence ID" value="NZ_FNUE01000001.1"/>
</dbReference>